<evidence type="ECO:0000256" key="4">
    <source>
        <dbReference type="SAM" id="Phobius"/>
    </source>
</evidence>
<dbReference type="Gene3D" id="1.10.10.1320">
    <property type="entry name" value="Anti-sigma factor, zinc-finger domain"/>
    <property type="match status" value="1"/>
</dbReference>
<feature type="transmembrane region" description="Helical" evidence="4">
    <location>
        <begin position="117"/>
        <end position="139"/>
    </location>
</feature>
<dbReference type="RefSeq" id="WP_012725291.1">
    <property type="nucleotide sequence ID" value="NC_012669.1"/>
</dbReference>
<evidence type="ECO:0000259" key="5">
    <source>
        <dbReference type="Pfam" id="PF13490"/>
    </source>
</evidence>
<dbReference type="EMBL" id="CP001618">
    <property type="protein sequence ID" value="ACQ78511.1"/>
    <property type="molecule type" value="Genomic_DNA"/>
</dbReference>
<dbReference type="InterPro" id="IPR041916">
    <property type="entry name" value="Anti_sigma_zinc_sf"/>
</dbReference>
<gene>
    <name evidence="6" type="ordered locus">Bcav_0246</name>
</gene>
<accession>C5BVS1</accession>
<evidence type="ECO:0000313" key="6">
    <source>
        <dbReference type="EMBL" id="ACQ78511.1"/>
    </source>
</evidence>
<keyword evidence="1" id="KW-0805">Transcription regulation</keyword>
<dbReference type="InterPro" id="IPR027383">
    <property type="entry name" value="Znf_put"/>
</dbReference>
<dbReference type="KEGG" id="bcv:Bcav_0246"/>
<keyword evidence="2" id="KW-0804">Transcription</keyword>
<dbReference type="Pfam" id="PF13490">
    <property type="entry name" value="zf-HC2"/>
    <property type="match status" value="1"/>
</dbReference>
<feature type="region of interest" description="Disordered" evidence="3">
    <location>
        <begin position="66"/>
        <end position="95"/>
    </location>
</feature>
<feature type="domain" description="Putative zinc-finger" evidence="5">
    <location>
        <begin position="12"/>
        <end position="38"/>
    </location>
</feature>
<sequence>MTPTDQYADWDSAYVLGALAPAERDEYERHLAGCADCRAAVGELAGLPGLLGALPADEALALVDPDDAGSEDAARGSDAARPAATTGGAVASPGLGPTVPLGPLVERVRRGRRRRRLAAVVGACAGVAAVVALLLAVVVPGLRAPQEVDVTFATTAQAQGAPLSASAQLAARDGGTRISSTCSYGSSGYGDVDGGGPARVFGLYVTDADGAVEQVSSWTAAPGDTIEATGWTDLPLGAIAELDIREVGAPDALLRAPMP</sequence>
<reference evidence="6 7" key="1">
    <citation type="journal article" date="2009" name="Stand. Genomic Sci.">
        <title>Complete genome sequence of Beutenbergia cavernae type strain (HKI 0122).</title>
        <authorList>
            <person name="Land M."/>
            <person name="Pukall R."/>
            <person name="Abt B."/>
            <person name="Goker M."/>
            <person name="Rohde M."/>
            <person name="Glavina Del Rio T."/>
            <person name="Tice H."/>
            <person name="Copeland A."/>
            <person name="Cheng J.F."/>
            <person name="Lucas S."/>
            <person name="Chen F."/>
            <person name="Nolan M."/>
            <person name="Bruce D."/>
            <person name="Goodwin L."/>
            <person name="Pitluck S."/>
            <person name="Ivanova N."/>
            <person name="Mavromatis K."/>
            <person name="Ovchinnikova G."/>
            <person name="Pati A."/>
            <person name="Chen A."/>
            <person name="Palaniappan K."/>
            <person name="Hauser L."/>
            <person name="Chang Y.J."/>
            <person name="Jefferies C.C."/>
            <person name="Saunders E."/>
            <person name="Brettin T."/>
            <person name="Detter J.C."/>
            <person name="Han C."/>
            <person name="Chain P."/>
            <person name="Bristow J."/>
            <person name="Eisen J.A."/>
            <person name="Markowitz V."/>
            <person name="Hugenholtz P."/>
            <person name="Kyrpides N.C."/>
            <person name="Klenk H.P."/>
            <person name="Lapidus A."/>
        </authorList>
    </citation>
    <scope>NUCLEOTIDE SEQUENCE [LARGE SCALE GENOMIC DNA]</scope>
    <source>
        <strain evidence="7">ATCC BAA-8 / DSM 12333 / NBRC 16432</strain>
    </source>
</reference>
<keyword evidence="4" id="KW-0472">Membrane</keyword>
<name>C5BVS1_BEUC1</name>
<keyword evidence="4" id="KW-0812">Transmembrane</keyword>
<organism evidence="6 7">
    <name type="scientific">Beutenbergia cavernae (strain ATCC BAA-8 / DSM 12333 / CCUG 43141 / JCM 11478 / NBRC 16432 / NCIMB 13614 / HKI 0122)</name>
    <dbReference type="NCBI Taxonomy" id="471853"/>
    <lineage>
        <taxon>Bacteria</taxon>
        <taxon>Bacillati</taxon>
        <taxon>Actinomycetota</taxon>
        <taxon>Actinomycetes</taxon>
        <taxon>Micrococcales</taxon>
        <taxon>Beutenbergiaceae</taxon>
        <taxon>Beutenbergia</taxon>
    </lineage>
</organism>
<dbReference type="AlphaFoldDB" id="C5BVS1"/>
<dbReference type="HOGENOM" id="CLU_056526_1_0_11"/>
<evidence type="ECO:0000256" key="3">
    <source>
        <dbReference type="SAM" id="MobiDB-lite"/>
    </source>
</evidence>
<evidence type="ECO:0000256" key="2">
    <source>
        <dbReference type="ARBA" id="ARBA00023163"/>
    </source>
</evidence>
<keyword evidence="7" id="KW-1185">Reference proteome</keyword>
<dbReference type="eggNOG" id="COG5662">
    <property type="taxonomic scope" value="Bacteria"/>
</dbReference>
<dbReference type="Proteomes" id="UP000007962">
    <property type="component" value="Chromosome"/>
</dbReference>
<evidence type="ECO:0000313" key="7">
    <source>
        <dbReference type="Proteomes" id="UP000007962"/>
    </source>
</evidence>
<proteinExistence type="predicted"/>
<dbReference type="STRING" id="471853.Bcav_0246"/>
<keyword evidence="4" id="KW-1133">Transmembrane helix</keyword>
<protein>
    <recommendedName>
        <fullName evidence="5">Putative zinc-finger domain-containing protein</fullName>
    </recommendedName>
</protein>
<evidence type="ECO:0000256" key="1">
    <source>
        <dbReference type="ARBA" id="ARBA00023015"/>
    </source>
</evidence>